<dbReference type="Pfam" id="PF13442">
    <property type="entry name" value="Cytochrome_CBB3"/>
    <property type="match status" value="1"/>
</dbReference>
<dbReference type="PROSITE" id="PS51007">
    <property type="entry name" value="CYTC"/>
    <property type="match status" value="1"/>
</dbReference>
<keyword evidence="10" id="KW-1185">Reference proteome</keyword>
<feature type="compositionally biased region" description="Basic and acidic residues" evidence="7">
    <location>
        <begin position="173"/>
        <end position="186"/>
    </location>
</feature>
<evidence type="ECO:0000313" key="9">
    <source>
        <dbReference type="EMBL" id="MDR6535264.1"/>
    </source>
</evidence>
<dbReference type="PROSITE" id="PS51257">
    <property type="entry name" value="PROKAR_LIPOPROTEIN"/>
    <property type="match status" value="1"/>
</dbReference>
<feature type="compositionally biased region" description="Polar residues" evidence="7">
    <location>
        <begin position="32"/>
        <end position="56"/>
    </location>
</feature>
<evidence type="ECO:0000256" key="5">
    <source>
        <dbReference type="ARBA" id="ARBA00023004"/>
    </source>
</evidence>
<dbReference type="InterPro" id="IPR009056">
    <property type="entry name" value="Cyt_c-like_dom"/>
</dbReference>
<dbReference type="SUPFAM" id="SSF46626">
    <property type="entry name" value="Cytochrome c"/>
    <property type="match status" value="1"/>
</dbReference>
<dbReference type="RefSeq" id="WP_309899198.1">
    <property type="nucleotide sequence ID" value="NZ_JAVDRF010000002.1"/>
</dbReference>
<organism evidence="9 10">
    <name type="scientific">Variovorax soli</name>
    <dbReference type="NCBI Taxonomy" id="376815"/>
    <lineage>
        <taxon>Bacteria</taxon>
        <taxon>Pseudomonadati</taxon>
        <taxon>Pseudomonadota</taxon>
        <taxon>Betaproteobacteria</taxon>
        <taxon>Burkholderiales</taxon>
        <taxon>Comamonadaceae</taxon>
        <taxon>Variovorax</taxon>
    </lineage>
</organism>
<protein>
    <submittedName>
        <fullName evidence="9">Cytochrome c oxidase cbb3-type subunit 3</fullName>
    </submittedName>
</protein>
<keyword evidence="3 6" id="KW-0479">Metal-binding</keyword>
<name>A0ABU1NA19_9BURK</name>
<reference evidence="9 10" key="1">
    <citation type="submission" date="2023-07" db="EMBL/GenBank/DDBJ databases">
        <title>Sorghum-associated microbial communities from plants grown in Nebraska, USA.</title>
        <authorList>
            <person name="Schachtman D."/>
        </authorList>
    </citation>
    <scope>NUCLEOTIDE SEQUENCE [LARGE SCALE GENOMIC DNA]</scope>
    <source>
        <strain evidence="9 10">DS1781</strain>
    </source>
</reference>
<evidence type="ECO:0000313" key="10">
    <source>
        <dbReference type="Proteomes" id="UP001184230"/>
    </source>
</evidence>
<dbReference type="InterPro" id="IPR008168">
    <property type="entry name" value="Cyt_C_IC"/>
</dbReference>
<gene>
    <name evidence="9" type="ORF">J2739_001024</name>
</gene>
<evidence type="ECO:0000256" key="2">
    <source>
        <dbReference type="ARBA" id="ARBA00022617"/>
    </source>
</evidence>
<dbReference type="PANTHER" id="PTHR35008">
    <property type="entry name" value="BLL4482 PROTEIN-RELATED"/>
    <property type="match status" value="1"/>
</dbReference>
<feature type="domain" description="Cytochrome c" evidence="8">
    <location>
        <begin position="74"/>
        <end position="152"/>
    </location>
</feature>
<keyword evidence="5 6" id="KW-0408">Iron</keyword>
<comment type="caution">
    <text evidence="9">The sequence shown here is derived from an EMBL/GenBank/DDBJ whole genome shotgun (WGS) entry which is preliminary data.</text>
</comment>
<keyword evidence="2 6" id="KW-0349">Heme</keyword>
<dbReference type="InterPro" id="IPR036909">
    <property type="entry name" value="Cyt_c-like_dom_sf"/>
</dbReference>
<evidence type="ECO:0000256" key="4">
    <source>
        <dbReference type="ARBA" id="ARBA00022982"/>
    </source>
</evidence>
<evidence type="ECO:0000256" key="7">
    <source>
        <dbReference type="SAM" id="MobiDB-lite"/>
    </source>
</evidence>
<dbReference type="PANTHER" id="PTHR35008:SF4">
    <property type="entry name" value="BLL4482 PROTEIN"/>
    <property type="match status" value="1"/>
</dbReference>
<feature type="region of interest" description="Disordered" evidence="7">
    <location>
        <begin position="156"/>
        <end position="186"/>
    </location>
</feature>
<evidence type="ECO:0000256" key="1">
    <source>
        <dbReference type="ARBA" id="ARBA00022448"/>
    </source>
</evidence>
<sequence length="186" mass="20268">MNTPRWCAWVAAASGLLFLGACERERRHFDTPPTNQASEAPTSPRTSVLQPAQSRSDPVRPPTGDGGDYERNAYSVAQGKRLYRWYNCNGCHGQGGGNIGPALMDDTWRYGSSPAQIFSTIMHGRPNGMPSFAGHMSEDQAWQITAYVRSMSGQLDKDVAPGRADSLQASEPEAARDREAPRPGTK</sequence>
<evidence type="ECO:0000256" key="6">
    <source>
        <dbReference type="PROSITE-ProRule" id="PRU00433"/>
    </source>
</evidence>
<dbReference type="PRINTS" id="PR00605">
    <property type="entry name" value="CYTCHROMECIC"/>
</dbReference>
<accession>A0ABU1NA19</accession>
<dbReference type="EMBL" id="JAVDRF010000002">
    <property type="protein sequence ID" value="MDR6535264.1"/>
    <property type="molecule type" value="Genomic_DNA"/>
</dbReference>
<dbReference type="InterPro" id="IPR051459">
    <property type="entry name" value="Cytochrome_c-type_DH"/>
</dbReference>
<keyword evidence="4" id="KW-0249">Electron transport</keyword>
<evidence type="ECO:0000256" key="3">
    <source>
        <dbReference type="ARBA" id="ARBA00022723"/>
    </source>
</evidence>
<dbReference type="Proteomes" id="UP001184230">
    <property type="component" value="Unassembled WGS sequence"/>
</dbReference>
<feature type="region of interest" description="Disordered" evidence="7">
    <location>
        <begin position="28"/>
        <end position="71"/>
    </location>
</feature>
<keyword evidence="1" id="KW-0813">Transport</keyword>
<dbReference type="Gene3D" id="1.10.760.10">
    <property type="entry name" value="Cytochrome c-like domain"/>
    <property type="match status" value="1"/>
</dbReference>
<proteinExistence type="predicted"/>
<evidence type="ECO:0000259" key="8">
    <source>
        <dbReference type="PROSITE" id="PS51007"/>
    </source>
</evidence>